<reference evidence="2 3" key="1">
    <citation type="submission" date="2016-09" db="EMBL/GenBank/DDBJ databases">
        <title>Extensive genetic diversity and differential bi-allelic expression allows diatom success in the polar Southern Ocean.</title>
        <authorList>
            <consortium name="DOE Joint Genome Institute"/>
            <person name="Mock T."/>
            <person name="Otillar R.P."/>
            <person name="Strauss J."/>
            <person name="Dupont C."/>
            <person name="Frickenhaus S."/>
            <person name="Maumus F."/>
            <person name="Mcmullan M."/>
            <person name="Sanges R."/>
            <person name="Schmutz J."/>
            <person name="Toseland A."/>
            <person name="Valas R."/>
            <person name="Veluchamy A."/>
            <person name="Ward B.J."/>
            <person name="Allen A."/>
            <person name="Barry K."/>
            <person name="Falciatore A."/>
            <person name="Ferrante M."/>
            <person name="Fortunato A.E."/>
            <person name="Gloeckner G."/>
            <person name="Gruber A."/>
            <person name="Hipkin R."/>
            <person name="Janech M."/>
            <person name="Kroth P."/>
            <person name="Leese F."/>
            <person name="Lindquist E."/>
            <person name="Lyon B.R."/>
            <person name="Martin J."/>
            <person name="Mayer C."/>
            <person name="Parker M."/>
            <person name="Quesneville H."/>
            <person name="Raymond J."/>
            <person name="Uhlig C."/>
            <person name="Valentin K.U."/>
            <person name="Worden A.Z."/>
            <person name="Armbrust E.V."/>
            <person name="Bowler C."/>
            <person name="Green B."/>
            <person name="Moulton V."/>
            <person name="Van Oosterhout C."/>
            <person name="Grigoriev I."/>
        </authorList>
    </citation>
    <scope>NUCLEOTIDE SEQUENCE [LARGE SCALE GENOMIC DNA]</scope>
    <source>
        <strain evidence="2 3">CCMP1102</strain>
    </source>
</reference>
<evidence type="ECO:0000313" key="3">
    <source>
        <dbReference type="Proteomes" id="UP000095751"/>
    </source>
</evidence>
<keyword evidence="1" id="KW-1133">Transmembrane helix</keyword>
<organism evidence="2 3">
    <name type="scientific">Fragilariopsis cylindrus CCMP1102</name>
    <dbReference type="NCBI Taxonomy" id="635003"/>
    <lineage>
        <taxon>Eukaryota</taxon>
        <taxon>Sar</taxon>
        <taxon>Stramenopiles</taxon>
        <taxon>Ochrophyta</taxon>
        <taxon>Bacillariophyta</taxon>
        <taxon>Bacillariophyceae</taxon>
        <taxon>Bacillariophycidae</taxon>
        <taxon>Bacillariales</taxon>
        <taxon>Bacillariaceae</taxon>
        <taxon>Fragilariopsis</taxon>
    </lineage>
</organism>
<dbReference type="AlphaFoldDB" id="A0A1E7FRQ2"/>
<dbReference type="EMBL" id="KV784354">
    <property type="protein sequence ID" value="OEU20852.1"/>
    <property type="molecule type" value="Genomic_DNA"/>
</dbReference>
<dbReference type="Proteomes" id="UP000095751">
    <property type="component" value="Unassembled WGS sequence"/>
</dbReference>
<feature type="transmembrane region" description="Helical" evidence="1">
    <location>
        <begin position="24"/>
        <end position="43"/>
    </location>
</feature>
<proteinExistence type="predicted"/>
<name>A0A1E7FRQ2_9STRA</name>
<dbReference type="InParanoid" id="A0A1E7FRQ2"/>
<keyword evidence="1" id="KW-0812">Transmembrane</keyword>
<evidence type="ECO:0000256" key="1">
    <source>
        <dbReference type="SAM" id="Phobius"/>
    </source>
</evidence>
<evidence type="ECO:0000313" key="2">
    <source>
        <dbReference type="EMBL" id="OEU20852.1"/>
    </source>
</evidence>
<protein>
    <submittedName>
        <fullName evidence="2">Uncharacterized protein</fullName>
    </submittedName>
</protein>
<keyword evidence="3" id="KW-1185">Reference proteome</keyword>
<dbReference type="KEGG" id="fcy:FRACYDRAFT_234483"/>
<accession>A0A1E7FRQ2</accession>
<gene>
    <name evidence="2" type="ORF">FRACYDRAFT_234483</name>
</gene>
<sequence>MLSFLSKAWESFFHSRTTVDGCRIAGYIRIGFIILFLIDRIFLIKDLDYFFSPQRGILPYRVTRNNYELTDHNGWTFFQLAPESATLIWIGGDWSMYTNVVVTRTSYRIDAILRDGTTVANVWQSPDWSSMSNWERKRASRRMNYFNNINESLDELIHLIEVMTKPFVEQDHVVDMLTFIGEYKDHKIHDMKSSGGWFE</sequence>
<keyword evidence="1" id="KW-0472">Membrane</keyword>